<keyword evidence="8" id="KW-1185">Reference proteome</keyword>
<dbReference type="InterPro" id="IPR045087">
    <property type="entry name" value="Cu-oxidase_fam"/>
</dbReference>
<comment type="caution">
    <text evidence="7">The sequence shown here is derived from an EMBL/GenBank/DDBJ whole genome shotgun (WGS) entry which is preliminary data.</text>
</comment>
<dbReference type="InterPro" id="IPR008972">
    <property type="entry name" value="Cupredoxin"/>
</dbReference>
<keyword evidence="1" id="KW-0479">Metal-binding</keyword>
<sequence>MNTIISLLCRLTVILATLFSFQAVAVERLYYVAADEIEWQYAEKHHNLMMDMPLMPEQQVFVKASENTIGSKYKKALYREYTDASFSQLKARPASEQHLGLLGPLFRAEVGDTIKVVFKNNGTRPYTIHPHGVFYDKANEGSPTNDGTSGKDNLDDRVMPGQTYTYNWQVPETAGPGPADTSSVVWVYHSHVNSIRDSNTGLIGAIVITAKGMAKADGSPKDVDREFINLYTVMNENESWFLADNIKNYLTAPASDDITEDEDFVEGNLMHMINGYLFANLPGLTMVEGEKVRWHLIALGTEVDLHTPHWHGHTGLINGHRTDVVELLPASMKTLDMTVNNPGIWMYHCHVNDHIAAGMTALYQVLAK</sequence>
<dbReference type="Pfam" id="PF07732">
    <property type="entry name" value="Cu-oxidase_3"/>
    <property type="match status" value="1"/>
</dbReference>
<feature type="compositionally biased region" description="Polar residues" evidence="3">
    <location>
        <begin position="141"/>
        <end position="151"/>
    </location>
</feature>
<dbReference type="CDD" id="cd04200">
    <property type="entry name" value="CuRO_2_ceruloplasmin_like"/>
    <property type="match status" value="1"/>
</dbReference>
<keyword evidence="2" id="KW-0560">Oxidoreductase</keyword>
<evidence type="ECO:0000256" key="2">
    <source>
        <dbReference type="ARBA" id="ARBA00023002"/>
    </source>
</evidence>
<evidence type="ECO:0000313" key="7">
    <source>
        <dbReference type="EMBL" id="GAW95086.1"/>
    </source>
</evidence>
<evidence type="ECO:0000256" key="3">
    <source>
        <dbReference type="SAM" id="MobiDB-lite"/>
    </source>
</evidence>
<organism evidence="7 8">
    <name type="scientific">Colwellia marinimaniae</name>
    <dbReference type="NCBI Taxonomy" id="1513592"/>
    <lineage>
        <taxon>Bacteria</taxon>
        <taxon>Pseudomonadati</taxon>
        <taxon>Pseudomonadota</taxon>
        <taxon>Gammaproteobacteria</taxon>
        <taxon>Alteromonadales</taxon>
        <taxon>Colwelliaceae</taxon>
        <taxon>Colwellia</taxon>
    </lineage>
</organism>
<evidence type="ECO:0000256" key="4">
    <source>
        <dbReference type="SAM" id="SignalP"/>
    </source>
</evidence>
<feature type="domain" description="Plastocyanin-like" evidence="5">
    <location>
        <begin position="271"/>
        <end position="365"/>
    </location>
</feature>
<feature type="signal peptide" evidence="4">
    <location>
        <begin position="1"/>
        <end position="25"/>
    </location>
</feature>
<dbReference type="SUPFAM" id="SSF49503">
    <property type="entry name" value="Cupredoxins"/>
    <property type="match status" value="2"/>
</dbReference>
<proteinExistence type="predicted"/>
<dbReference type="PANTHER" id="PTHR11709:SF504">
    <property type="entry name" value="PLASTOCYANIN-LIKE DOMAIN-CONTAINING PROTEIN"/>
    <property type="match status" value="1"/>
</dbReference>
<dbReference type="Gene3D" id="2.60.40.420">
    <property type="entry name" value="Cupredoxins - blue copper proteins"/>
    <property type="match status" value="1"/>
</dbReference>
<keyword evidence="4" id="KW-0732">Signal</keyword>
<evidence type="ECO:0000259" key="6">
    <source>
        <dbReference type="Pfam" id="PF07732"/>
    </source>
</evidence>
<evidence type="ECO:0000256" key="1">
    <source>
        <dbReference type="ARBA" id="ARBA00022723"/>
    </source>
</evidence>
<accession>A0ABQ0MRT6</accession>
<dbReference type="InterPro" id="IPR011707">
    <property type="entry name" value="Cu-oxidase-like_N"/>
</dbReference>
<reference evidence="7 8" key="1">
    <citation type="submission" date="2017-06" db="EMBL/GenBank/DDBJ databases">
        <title>Whole Genome Sequences of Colwellia marinimaniae MTCD1.</title>
        <authorList>
            <person name="Kusumoto H."/>
            <person name="Inoue M."/>
            <person name="Tanikawa K."/>
            <person name="Maeji H."/>
            <person name="Cameron J.H."/>
            <person name="Bartlett D.H."/>
        </authorList>
    </citation>
    <scope>NUCLEOTIDE SEQUENCE [LARGE SCALE GENOMIC DNA]</scope>
    <source>
        <strain evidence="7 8">MTCD1</strain>
    </source>
</reference>
<dbReference type="PANTHER" id="PTHR11709">
    <property type="entry name" value="MULTI-COPPER OXIDASE"/>
    <property type="match status" value="1"/>
</dbReference>
<protein>
    <submittedName>
        <fullName evidence="7">Exported copper oxidase</fullName>
    </submittedName>
</protein>
<dbReference type="PROSITE" id="PS00079">
    <property type="entry name" value="MULTICOPPER_OXIDASE1"/>
    <property type="match status" value="1"/>
</dbReference>
<dbReference type="InterPro" id="IPR033138">
    <property type="entry name" value="Cu_oxidase_CS"/>
</dbReference>
<evidence type="ECO:0000259" key="5">
    <source>
        <dbReference type="Pfam" id="PF07731"/>
    </source>
</evidence>
<name>A0ABQ0MRT6_9GAMM</name>
<dbReference type="Pfam" id="PF07731">
    <property type="entry name" value="Cu-oxidase_2"/>
    <property type="match status" value="1"/>
</dbReference>
<feature type="domain" description="Plastocyanin-like" evidence="6">
    <location>
        <begin position="101"/>
        <end position="211"/>
    </location>
</feature>
<feature type="region of interest" description="Disordered" evidence="3">
    <location>
        <begin position="134"/>
        <end position="158"/>
    </location>
</feature>
<evidence type="ECO:0000313" key="8">
    <source>
        <dbReference type="Proteomes" id="UP000197068"/>
    </source>
</evidence>
<dbReference type="Proteomes" id="UP000197068">
    <property type="component" value="Unassembled WGS sequence"/>
</dbReference>
<dbReference type="InterPro" id="IPR011706">
    <property type="entry name" value="Cu-oxidase_C"/>
</dbReference>
<feature type="chain" id="PRO_5046495280" evidence="4">
    <location>
        <begin position="26"/>
        <end position="368"/>
    </location>
</feature>
<dbReference type="PROSITE" id="PS00080">
    <property type="entry name" value="MULTICOPPER_OXIDASE2"/>
    <property type="match status" value="1"/>
</dbReference>
<dbReference type="RefSeq" id="WP_057179317.1">
    <property type="nucleotide sequence ID" value="NZ_BDQM01000003.1"/>
</dbReference>
<gene>
    <name evidence="7" type="ORF">MTCD1_00685</name>
</gene>
<dbReference type="InterPro" id="IPR002355">
    <property type="entry name" value="Cu_oxidase_Cu_BS"/>
</dbReference>
<dbReference type="EMBL" id="BDQM01000003">
    <property type="protein sequence ID" value="GAW95086.1"/>
    <property type="molecule type" value="Genomic_DNA"/>
</dbReference>